<dbReference type="EMBL" id="CAJNOM010005573">
    <property type="protein sequence ID" value="CAF1664712.1"/>
    <property type="molecule type" value="Genomic_DNA"/>
</dbReference>
<feature type="transmembrane region" description="Helical" evidence="1">
    <location>
        <begin position="25"/>
        <end position="52"/>
    </location>
</feature>
<sequence>MQLSSAIMCRLRHQGEYEHILSRKAVLFVIICSTGFIMVITAIVVPVLIWHINNVPISYTTNTIGMTTANTTASMLK</sequence>
<dbReference type="AlphaFoldDB" id="A0A815XRA0"/>
<evidence type="ECO:0000313" key="3">
    <source>
        <dbReference type="EMBL" id="CAF1664712.1"/>
    </source>
</evidence>
<dbReference type="Proteomes" id="UP000663832">
    <property type="component" value="Unassembled WGS sequence"/>
</dbReference>
<reference evidence="2" key="1">
    <citation type="submission" date="2021-02" db="EMBL/GenBank/DDBJ databases">
        <authorList>
            <person name="Nowell W R."/>
        </authorList>
    </citation>
    <scope>NUCLEOTIDE SEQUENCE</scope>
</reference>
<evidence type="ECO:0000313" key="4">
    <source>
        <dbReference type="Proteomes" id="UP000663832"/>
    </source>
</evidence>
<keyword evidence="1" id="KW-0812">Transmembrane</keyword>
<dbReference type="Proteomes" id="UP000663877">
    <property type="component" value="Unassembled WGS sequence"/>
</dbReference>
<evidence type="ECO:0000313" key="5">
    <source>
        <dbReference type="Proteomes" id="UP000663877"/>
    </source>
</evidence>
<keyword evidence="1" id="KW-0472">Membrane</keyword>
<protein>
    <submittedName>
        <fullName evidence="2">Uncharacterized protein</fullName>
    </submittedName>
</protein>
<accession>A0A815XRA0</accession>
<evidence type="ECO:0000256" key="1">
    <source>
        <dbReference type="SAM" id="Phobius"/>
    </source>
</evidence>
<proteinExistence type="predicted"/>
<comment type="caution">
    <text evidence="2">The sequence shown here is derived from an EMBL/GenBank/DDBJ whole genome shotgun (WGS) entry which is preliminary data.</text>
</comment>
<keyword evidence="4" id="KW-1185">Reference proteome</keyword>
<keyword evidence="1" id="KW-1133">Transmembrane helix</keyword>
<gene>
    <name evidence="2" type="ORF">BJG266_LOCUS46935</name>
    <name evidence="3" type="ORF">QVE165_LOCUS63974</name>
</gene>
<dbReference type="EMBL" id="CAJNOI010005169">
    <property type="protein sequence ID" value="CAF1560788.1"/>
    <property type="molecule type" value="Genomic_DNA"/>
</dbReference>
<name>A0A815XRA0_9BILA</name>
<evidence type="ECO:0000313" key="2">
    <source>
        <dbReference type="EMBL" id="CAF1560788.1"/>
    </source>
</evidence>
<organism evidence="2 5">
    <name type="scientific">Adineta steineri</name>
    <dbReference type="NCBI Taxonomy" id="433720"/>
    <lineage>
        <taxon>Eukaryota</taxon>
        <taxon>Metazoa</taxon>
        <taxon>Spiralia</taxon>
        <taxon>Gnathifera</taxon>
        <taxon>Rotifera</taxon>
        <taxon>Eurotatoria</taxon>
        <taxon>Bdelloidea</taxon>
        <taxon>Adinetida</taxon>
        <taxon>Adinetidae</taxon>
        <taxon>Adineta</taxon>
    </lineage>
</organism>